<dbReference type="PROSITE" id="PS00630">
    <property type="entry name" value="IMP_2"/>
    <property type="match status" value="1"/>
</dbReference>
<dbReference type="InterPro" id="IPR020550">
    <property type="entry name" value="Inositol_monophosphatase_CS"/>
</dbReference>
<dbReference type="Gene3D" id="3.30.540.10">
    <property type="entry name" value="Fructose-1,6-Bisphosphatase, subunit A, domain 1"/>
    <property type="match status" value="1"/>
</dbReference>
<accession>A0AAR5NYQ6</accession>
<evidence type="ECO:0000256" key="1">
    <source>
        <dbReference type="ARBA" id="ARBA00009759"/>
    </source>
</evidence>
<keyword evidence="5" id="KW-0378">Hydrolase</keyword>
<comment type="pathway">
    <text evidence="5">Polyol metabolism; myo-inositol biosynthesis; myo-inositol from D-glucose 6-phosphate: step 2/2.</text>
</comment>
<dbReference type="InterPro" id="IPR020583">
    <property type="entry name" value="Inositol_monoP_metal-BS"/>
</dbReference>
<evidence type="ECO:0000256" key="2">
    <source>
        <dbReference type="ARBA" id="ARBA00022723"/>
    </source>
</evidence>
<feature type="binding site" evidence="4">
    <location>
        <position position="253"/>
    </location>
    <ligand>
        <name>Mg(2+)</name>
        <dbReference type="ChEBI" id="CHEBI:18420"/>
        <label>1</label>
        <note>catalytic</note>
    </ligand>
</feature>
<dbReference type="GeneID" id="109533250"/>
<dbReference type="PRINTS" id="PR00377">
    <property type="entry name" value="IMPHPHTASES"/>
</dbReference>
<evidence type="ECO:0000313" key="6">
    <source>
        <dbReference type="EnsemblMetazoa" id="XP_019754079.1"/>
    </source>
</evidence>
<dbReference type="FunFam" id="3.30.540.10:FF:000004">
    <property type="entry name" value="Inositol-1-monophosphatase"/>
    <property type="match status" value="1"/>
</dbReference>
<dbReference type="PANTHER" id="PTHR20854">
    <property type="entry name" value="INOSITOL MONOPHOSPHATASE"/>
    <property type="match status" value="1"/>
</dbReference>
<protein>
    <recommendedName>
        <fullName evidence="5">Inositol-1-monophosphatase</fullName>
        <ecNumber evidence="5">3.1.3.25</ecNumber>
    </recommendedName>
</protein>
<evidence type="ECO:0000313" key="7">
    <source>
        <dbReference type="Proteomes" id="UP000019118"/>
    </source>
</evidence>
<dbReference type="GO" id="GO:0046854">
    <property type="term" value="P:phosphatidylinositol phosphate biosynthetic process"/>
    <property type="evidence" value="ECO:0007669"/>
    <property type="project" value="InterPro"/>
</dbReference>
<dbReference type="Proteomes" id="UP000019118">
    <property type="component" value="Unassembled WGS sequence"/>
</dbReference>
<dbReference type="InterPro" id="IPR033942">
    <property type="entry name" value="IMPase"/>
</dbReference>
<keyword evidence="3 4" id="KW-0460">Magnesium</keyword>
<feature type="binding site" evidence="4">
    <location>
        <position position="126"/>
    </location>
    <ligand>
        <name>Mg(2+)</name>
        <dbReference type="ChEBI" id="CHEBI:18420"/>
        <label>1</label>
        <note>catalytic</note>
    </ligand>
</feature>
<dbReference type="Pfam" id="PF00459">
    <property type="entry name" value="Inositol_P"/>
    <property type="match status" value="1"/>
</dbReference>
<dbReference type="Gene3D" id="3.40.190.80">
    <property type="match status" value="1"/>
</dbReference>
<dbReference type="GO" id="GO:0046872">
    <property type="term" value="F:metal ion binding"/>
    <property type="evidence" value="ECO:0007669"/>
    <property type="project" value="UniProtKB-KW"/>
</dbReference>
<dbReference type="CDD" id="cd01639">
    <property type="entry name" value="IMPase"/>
    <property type="match status" value="1"/>
</dbReference>
<feature type="binding site" evidence="4">
    <location>
        <position position="102"/>
    </location>
    <ligand>
        <name>Mg(2+)</name>
        <dbReference type="ChEBI" id="CHEBI:18420"/>
        <label>1</label>
        <note>catalytic</note>
    </ligand>
</feature>
<dbReference type="PANTHER" id="PTHR20854:SF25">
    <property type="entry name" value="INOSITOL-1-MONOPHOSPHATASE"/>
    <property type="match status" value="1"/>
</dbReference>
<dbReference type="GO" id="GO:0008934">
    <property type="term" value="F:inositol monophosphate 1-phosphatase activity"/>
    <property type="evidence" value="ECO:0007669"/>
    <property type="project" value="InterPro"/>
</dbReference>
<proteinExistence type="inferred from homology"/>
<reference evidence="6" key="2">
    <citation type="submission" date="2024-08" db="UniProtKB">
        <authorList>
            <consortium name="EnsemblMetazoa"/>
        </authorList>
    </citation>
    <scope>IDENTIFICATION</scope>
</reference>
<feature type="binding site" evidence="4">
    <location>
        <position position="125"/>
    </location>
    <ligand>
        <name>Mg(2+)</name>
        <dbReference type="ChEBI" id="CHEBI:18420"/>
        <label>1</label>
        <note>catalytic</note>
    </ligand>
</feature>
<dbReference type="SUPFAM" id="SSF56655">
    <property type="entry name" value="Carbohydrate phosphatase"/>
    <property type="match status" value="1"/>
</dbReference>
<dbReference type="KEGG" id="dpa:109533250"/>
<name>A0AAR5NYQ6_DENPD</name>
<dbReference type="GO" id="GO:0007165">
    <property type="term" value="P:signal transduction"/>
    <property type="evidence" value="ECO:0007669"/>
    <property type="project" value="TreeGrafter"/>
</dbReference>
<dbReference type="RefSeq" id="XP_019754079.1">
    <property type="nucleotide sequence ID" value="XM_019898520.2"/>
</dbReference>
<comment type="cofactor">
    <cofactor evidence="4 5">
        <name>Mg(2+)</name>
        <dbReference type="ChEBI" id="CHEBI:18420"/>
    </cofactor>
</comment>
<evidence type="ECO:0000256" key="4">
    <source>
        <dbReference type="PIRSR" id="PIRSR600760-2"/>
    </source>
</evidence>
<comment type="catalytic activity">
    <reaction evidence="5">
        <text>a myo-inositol phosphate + H2O = myo-inositol + phosphate</text>
        <dbReference type="Rhea" id="RHEA:24056"/>
        <dbReference type="ChEBI" id="CHEBI:15377"/>
        <dbReference type="ChEBI" id="CHEBI:17268"/>
        <dbReference type="ChEBI" id="CHEBI:43474"/>
        <dbReference type="ChEBI" id="CHEBI:84139"/>
        <dbReference type="EC" id="3.1.3.25"/>
    </reaction>
</comment>
<dbReference type="AlphaFoldDB" id="A0AAR5NYQ6"/>
<dbReference type="EnsemblMetazoa" id="XM_019898520.1">
    <property type="protein sequence ID" value="XP_019754079.1"/>
    <property type="gene ID" value="LOC109533250"/>
</dbReference>
<feature type="binding site" evidence="4">
    <location>
        <position position="123"/>
    </location>
    <ligand>
        <name>Mg(2+)</name>
        <dbReference type="ChEBI" id="CHEBI:18420"/>
        <label>1</label>
        <note>catalytic</note>
    </ligand>
</feature>
<comment type="similarity">
    <text evidence="1 5">Belongs to the inositol monophosphatase superfamily.</text>
</comment>
<evidence type="ECO:0000256" key="3">
    <source>
        <dbReference type="ARBA" id="ARBA00022842"/>
    </source>
</evidence>
<dbReference type="PROSITE" id="PS00629">
    <property type="entry name" value="IMP_1"/>
    <property type="match status" value="1"/>
</dbReference>
<keyword evidence="2 4" id="KW-0479">Metal-binding</keyword>
<dbReference type="InterPro" id="IPR000760">
    <property type="entry name" value="Inositol_monophosphatase-like"/>
</dbReference>
<organism evidence="6 7">
    <name type="scientific">Dendroctonus ponderosae</name>
    <name type="common">Mountain pine beetle</name>
    <dbReference type="NCBI Taxonomy" id="77166"/>
    <lineage>
        <taxon>Eukaryota</taxon>
        <taxon>Metazoa</taxon>
        <taxon>Ecdysozoa</taxon>
        <taxon>Arthropoda</taxon>
        <taxon>Hexapoda</taxon>
        <taxon>Insecta</taxon>
        <taxon>Pterygota</taxon>
        <taxon>Neoptera</taxon>
        <taxon>Endopterygota</taxon>
        <taxon>Coleoptera</taxon>
        <taxon>Polyphaga</taxon>
        <taxon>Cucujiformia</taxon>
        <taxon>Curculionidae</taxon>
        <taxon>Scolytinae</taxon>
        <taxon>Dendroctonus</taxon>
    </lineage>
</organism>
<sequence>MSESAIKHHQPLEFDSKLEQCGLNCKNSELNSRKMVEVQEYYDFILPLVLEAGKVMAEVEEVEVEFKQDIVWDLVTIYDRKIEEVLINKIKEKYPQHKYIGEEETAKSGHTAKLTDSPTWIIDPIDGTANFVRRMPLTAISVGLTINQVQVLGIIYDPYKKELFTAIKGKGAYLNGKRISTSGCKVIEKSVMSYEISIARRNDYYYNLYMFRMKHLIRRIQGFRSLGTAVLGLCYVACGRLDAYQCDGLYPWDAAAGTLIVIEAGGHVVDSAGKEFDLMDPNFLASASKPLSDEYMELERRADEEQLKFAREKIGFSP</sequence>
<evidence type="ECO:0000256" key="5">
    <source>
        <dbReference type="RuleBase" id="RU364068"/>
    </source>
</evidence>
<dbReference type="GO" id="GO:0006020">
    <property type="term" value="P:inositol metabolic process"/>
    <property type="evidence" value="ECO:0007669"/>
    <property type="project" value="TreeGrafter"/>
</dbReference>
<reference evidence="7" key="1">
    <citation type="journal article" date="2013" name="Genome Biol.">
        <title>Draft genome of the mountain pine beetle, Dendroctonus ponderosae Hopkins, a major forest pest.</title>
        <authorList>
            <person name="Keeling C.I."/>
            <person name="Yuen M.M."/>
            <person name="Liao N.Y."/>
            <person name="Docking T.R."/>
            <person name="Chan S.K."/>
            <person name="Taylor G.A."/>
            <person name="Palmquist D.L."/>
            <person name="Jackman S.D."/>
            <person name="Nguyen A."/>
            <person name="Li M."/>
            <person name="Henderson H."/>
            <person name="Janes J.K."/>
            <person name="Zhao Y."/>
            <person name="Pandoh P."/>
            <person name="Moore R."/>
            <person name="Sperling F.A."/>
            <person name="Huber D.P."/>
            <person name="Birol I."/>
            <person name="Jones S.J."/>
            <person name="Bohlmann J."/>
        </authorList>
    </citation>
    <scope>NUCLEOTIDE SEQUENCE</scope>
</reference>
<keyword evidence="7" id="KW-1185">Reference proteome</keyword>
<dbReference type="EC" id="3.1.3.25" evidence="5"/>